<reference evidence="9 10" key="1">
    <citation type="submission" date="2018-05" db="EMBL/GenBank/DDBJ databases">
        <title>Coraliomargarita sinensis sp. nov., isolated from a marine solar saltern.</title>
        <authorList>
            <person name="Zhou L.Y."/>
        </authorList>
    </citation>
    <scope>NUCLEOTIDE SEQUENCE [LARGE SCALE GENOMIC DNA]</scope>
    <source>
        <strain evidence="9 10">WN38</strain>
    </source>
</reference>
<dbReference type="OrthoDB" id="9807568at2"/>
<name>A0A317ZF02_9BACT</name>
<dbReference type="PRINTS" id="PR01435">
    <property type="entry name" value="NPOXDRDTASE5"/>
</dbReference>
<evidence type="ECO:0000259" key="7">
    <source>
        <dbReference type="Pfam" id="PF00361"/>
    </source>
</evidence>
<proteinExistence type="predicted"/>
<dbReference type="PRINTS" id="PR01434">
    <property type="entry name" value="NADHDHGNASE5"/>
</dbReference>
<evidence type="ECO:0000256" key="1">
    <source>
        <dbReference type="ARBA" id="ARBA00004127"/>
    </source>
</evidence>
<dbReference type="AlphaFoldDB" id="A0A317ZF02"/>
<dbReference type="GO" id="GO:0042773">
    <property type="term" value="P:ATP synthesis coupled electron transport"/>
    <property type="evidence" value="ECO:0007669"/>
    <property type="project" value="InterPro"/>
</dbReference>
<dbReference type="RefSeq" id="WP_110131690.1">
    <property type="nucleotide sequence ID" value="NZ_QHJQ01000009.1"/>
</dbReference>
<evidence type="ECO:0000259" key="8">
    <source>
        <dbReference type="Pfam" id="PF00662"/>
    </source>
</evidence>
<keyword evidence="4 6" id="KW-0472">Membrane</keyword>
<gene>
    <name evidence="9" type="ORF">DDZ13_11950</name>
</gene>
<feature type="transmembrane region" description="Helical" evidence="6">
    <location>
        <begin position="272"/>
        <end position="293"/>
    </location>
</feature>
<feature type="transmembrane region" description="Helical" evidence="6">
    <location>
        <begin position="445"/>
        <end position="466"/>
    </location>
</feature>
<dbReference type="PANTHER" id="PTHR42829:SF2">
    <property type="entry name" value="NADH-UBIQUINONE OXIDOREDUCTASE CHAIN 5"/>
    <property type="match status" value="1"/>
</dbReference>
<feature type="transmembrane region" description="Helical" evidence="6">
    <location>
        <begin position="31"/>
        <end position="51"/>
    </location>
</feature>
<dbReference type="InterPro" id="IPR001516">
    <property type="entry name" value="Proton_antipo_N"/>
</dbReference>
<sequence>MTATQSLLVVLLAPLASAAVIAFFCRRFGKLASYISVATAALIFAATIAALRTAGGEAVTMSWNWLSFGDFNVAMGFLFDGVAATMLTMVAFVGFLIHVFSLGYMSEDKARARFFGGLSIFMFSMLGIVLADNLIMIFVFWELVGFSSYMLIGHYLETEEAKAASKKAFIVNRIGDLGFLVGIVYAYWHFGTTNLSEMQGIVAANSELISAGIAMLLACGFIGKSAQFPLHVWLPDAMAGPTPVSALIHAATMVAAGVYFLIRITFLFPVDVLNMIAVLGTAVAVYAGFCAYGQNDIKKILAYSTLSQLGYMAAAFGLGYPGVALFHLITHAFFKALLFLGAGSVIHGCHHEQDIFKMGGLLKKMPITAITFFIGVLALCGVYGLSGFYSKDGILIAAGLGNTPLFVLLTAGAFLTAGYMGRLFWVAFLGEAKSESASHAHESPLTMVVPLIILAVLSVAGGWTGFWPEQLGELIRADLDHLHHAEGYKAMHKNVLIFGSAAWLVGLLASFFFYGKGAREDKLDKVAPPVYGFLKERLWFDEIYNFYVAKIQQRLADLLGFLDVFLIKGVVVRGSAGLVGLVGMCSRALHVGNIHGYVYWFLAGLILLWAVAVGLIG</sequence>
<evidence type="ECO:0000313" key="10">
    <source>
        <dbReference type="Proteomes" id="UP000247099"/>
    </source>
</evidence>
<feature type="transmembrane region" description="Helical" evidence="6">
    <location>
        <begin position="6"/>
        <end position="24"/>
    </location>
</feature>
<feature type="transmembrane region" description="Helical" evidence="6">
    <location>
        <begin position="137"/>
        <end position="156"/>
    </location>
</feature>
<feature type="transmembrane region" description="Helical" evidence="6">
    <location>
        <begin position="495"/>
        <end position="515"/>
    </location>
</feature>
<feature type="transmembrane region" description="Helical" evidence="6">
    <location>
        <begin position="405"/>
        <end position="425"/>
    </location>
</feature>
<dbReference type="NCBIfam" id="TIGR01974">
    <property type="entry name" value="NDH_I_L"/>
    <property type="match status" value="1"/>
</dbReference>
<dbReference type="Gene3D" id="1.20.5.2700">
    <property type="match status" value="1"/>
</dbReference>
<dbReference type="Pfam" id="PF00662">
    <property type="entry name" value="Proton_antipo_N"/>
    <property type="match status" value="1"/>
</dbReference>
<feature type="transmembrane region" description="Helical" evidence="6">
    <location>
        <begin position="112"/>
        <end position="131"/>
    </location>
</feature>
<dbReference type="InterPro" id="IPR018393">
    <property type="entry name" value="NADHpl_OxRdtase_5_subgr"/>
</dbReference>
<evidence type="ECO:0000256" key="3">
    <source>
        <dbReference type="ARBA" id="ARBA00022989"/>
    </source>
</evidence>
<evidence type="ECO:0000256" key="4">
    <source>
        <dbReference type="ARBA" id="ARBA00023136"/>
    </source>
</evidence>
<dbReference type="InParanoid" id="A0A317ZF02"/>
<dbReference type="GO" id="GO:0008137">
    <property type="term" value="F:NADH dehydrogenase (ubiquinone) activity"/>
    <property type="evidence" value="ECO:0007669"/>
    <property type="project" value="InterPro"/>
</dbReference>
<comment type="subcellular location">
    <subcellularLocation>
        <location evidence="1">Endomembrane system</location>
        <topology evidence="1">Multi-pass membrane protein</topology>
    </subcellularLocation>
    <subcellularLocation>
        <location evidence="5">Membrane</location>
        <topology evidence="5">Multi-pass membrane protein</topology>
    </subcellularLocation>
</comment>
<organism evidence="9 10">
    <name type="scientific">Coraliomargarita sinensis</name>
    <dbReference type="NCBI Taxonomy" id="2174842"/>
    <lineage>
        <taxon>Bacteria</taxon>
        <taxon>Pseudomonadati</taxon>
        <taxon>Verrucomicrobiota</taxon>
        <taxon>Opitutia</taxon>
        <taxon>Puniceicoccales</taxon>
        <taxon>Coraliomargaritaceae</taxon>
        <taxon>Coraliomargarita</taxon>
    </lineage>
</organism>
<accession>A0A317ZF02</accession>
<feature type="transmembrane region" description="Helical" evidence="6">
    <location>
        <begin position="208"/>
        <end position="234"/>
    </location>
</feature>
<evidence type="ECO:0000256" key="5">
    <source>
        <dbReference type="RuleBase" id="RU000320"/>
    </source>
</evidence>
<dbReference type="GO" id="GO:0015990">
    <property type="term" value="P:electron transport coupled proton transport"/>
    <property type="evidence" value="ECO:0007669"/>
    <property type="project" value="TreeGrafter"/>
</dbReference>
<feature type="transmembrane region" description="Helical" evidence="6">
    <location>
        <begin position="367"/>
        <end position="385"/>
    </location>
</feature>
<evidence type="ECO:0000256" key="2">
    <source>
        <dbReference type="ARBA" id="ARBA00022692"/>
    </source>
</evidence>
<dbReference type="GO" id="GO:0016020">
    <property type="term" value="C:membrane"/>
    <property type="evidence" value="ECO:0007669"/>
    <property type="project" value="UniProtKB-SubCell"/>
</dbReference>
<keyword evidence="2 5" id="KW-0812">Transmembrane</keyword>
<feature type="transmembrane region" description="Helical" evidence="6">
    <location>
        <begin position="300"/>
        <end position="318"/>
    </location>
</feature>
<feature type="transmembrane region" description="Helical" evidence="6">
    <location>
        <begin position="246"/>
        <end position="266"/>
    </location>
</feature>
<feature type="domain" description="NADH-Ubiquinone oxidoreductase (complex I) chain 5 N-terminal" evidence="8">
    <location>
        <begin position="65"/>
        <end position="115"/>
    </location>
</feature>
<feature type="domain" description="NADH:quinone oxidoreductase/Mrp antiporter transmembrane" evidence="7">
    <location>
        <begin position="131"/>
        <end position="416"/>
    </location>
</feature>
<comment type="caution">
    <text evidence="9">The sequence shown here is derived from an EMBL/GenBank/DDBJ whole genome shotgun (WGS) entry which is preliminary data.</text>
</comment>
<dbReference type="NCBIfam" id="NF005141">
    <property type="entry name" value="PRK06590.1"/>
    <property type="match status" value="1"/>
</dbReference>
<evidence type="ECO:0000256" key="6">
    <source>
        <dbReference type="SAM" id="Phobius"/>
    </source>
</evidence>
<dbReference type="InterPro" id="IPR001750">
    <property type="entry name" value="ND/Mrp_TM"/>
</dbReference>
<protein>
    <submittedName>
        <fullName evidence="9">NADH-quinone oxidoreductase subunit L</fullName>
    </submittedName>
</protein>
<dbReference type="FunCoup" id="A0A317ZF02">
    <property type="interactions" value="174"/>
</dbReference>
<dbReference type="EMBL" id="QHJQ01000009">
    <property type="protein sequence ID" value="PXA03402.1"/>
    <property type="molecule type" value="Genomic_DNA"/>
</dbReference>
<feature type="transmembrane region" description="Helical" evidence="6">
    <location>
        <begin position="71"/>
        <end position="100"/>
    </location>
</feature>
<feature type="transmembrane region" description="Helical" evidence="6">
    <location>
        <begin position="168"/>
        <end position="188"/>
    </location>
</feature>
<feature type="transmembrane region" description="Helical" evidence="6">
    <location>
        <begin position="324"/>
        <end position="346"/>
    </location>
</feature>
<keyword evidence="3 6" id="KW-1133">Transmembrane helix</keyword>
<dbReference type="PANTHER" id="PTHR42829">
    <property type="entry name" value="NADH-UBIQUINONE OXIDOREDUCTASE CHAIN 5"/>
    <property type="match status" value="1"/>
</dbReference>
<dbReference type="GO" id="GO:0003954">
    <property type="term" value="F:NADH dehydrogenase activity"/>
    <property type="evidence" value="ECO:0007669"/>
    <property type="project" value="TreeGrafter"/>
</dbReference>
<dbReference type="Proteomes" id="UP000247099">
    <property type="component" value="Unassembled WGS sequence"/>
</dbReference>
<dbReference type="GO" id="GO:0012505">
    <property type="term" value="C:endomembrane system"/>
    <property type="evidence" value="ECO:0007669"/>
    <property type="project" value="UniProtKB-SubCell"/>
</dbReference>
<dbReference type="InterPro" id="IPR003945">
    <property type="entry name" value="NU5C-like"/>
</dbReference>
<feature type="transmembrane region" description="Helical" evidence="6">
    <location>
        <begin position="596"/>
        <end position="616"/>
    </location>
</feature>
<dbReference type="Pfam" id="PF00361">
    <property type="entry name" value="Proton_antipo_M"/>
    <property type="match status" value="1"/>
</dbReference>
<keyword evidence="10" id="KW-1185">Reference proteome</keyword>
<evidence type="ECO:0000313" key="9">
    <source>
        <dbReference type="EMBL" id="PXA03402.1"/>
    </source>
</evidence>